<dbReference type="EMBL" id="VSSQ01018318">
    <property type="protein sequence ID" value="MPM61401.1"/>
    <property type="molecule type" value="Genomic_DNA"/>
</dbReference>
<name>A0A645B9S7_9ZZZZ</name>
<sequence>MEIGSGNYHFEYETETELKKDRFSFDLTLKEITSEPLAIQLLEQHAPGLLSDPMIQTAYGYTINDILHYAPEESAALFGMVIDSLNKLK</sequence>
<gene>
    <name evidence="1" type="ORF">SDC9_108259</name>
</gene>
<accession>A0A645B9S7</accession>
<organism evidence="1">
    <name type="scientific">bioreactor metagenome</name>
    <dbReference type="NCBI Taxonomy" id="1076179"/>
    <lineage>
        <taxon>unclassified sequences</taxon>
        <taxon>metagenomes</taxon>
        <taxon>ecological metagenomes</taxon>
    </lineage>
</organism>
<comment type="caution">
    <text evidence="1">The sequence shown here is derived from an EMBL/GenBank/DDBJ whole genome shotgun (WGS) entry which is preliminary data.</text>
</comment>
<reference evidence="1" key="1">
    <citation type="submission" date="2019-08" db="EMBL/GenBank/DDBJ databases">
        <authorList>
            <person name="Kucharzyk K."/>
            <person name="Murdoch R.W."/>
            <person name="Higgins S."/>
            <person name="Loffler F."/>
        </authorList>
    </citation>
    <scope>NUCLEOTIDE SEQUENCE</scope>
</reference>
<evidence type="ECO:0000313" key="1">
    <source>
        <dbReference type="EMBL" id="MPM61401.1"/>
    </source>
</evidence>
<proteinExistence type="predicted"/>
<dbReference type="AlphaFoldDB" id="A0A645B9S7"/>
<protein>
    <submittedName>
        <fullName evidence="1">Uncharacterized protein</fullName>
    </submittedName>
</protein>